<protein>
    <submittedName>
        <fullName evidence="1">Extracellular solute-binding protein</fullName>
    </submittedName>
</protein>
<keyword evidence="2" id="KW-1185">Reference proteome</keyword>
<sequence length="563" mass="61712">MTRKRLSAVRSAAQARKAVYAALAVTFALTTAGCNGGGNATNAEGGAGTSASGESRGSITVSLYDRGTVPSSEGTMDNNRWTKWVNENGPVNVKYVTVPRFESLQKFNVLFASRQAPDLIFEYDTAYQGQLYNQKQLLPLDDLIAQHSTEYKAMLDKYPALKKAGMMEDGKTYLVGRAMALAPQHYLLIRKDWLDKLGLDVPTTPEEFLAVAEAFTQQDPDGDGQANTEGTGLSFVAGIILNNMYGTGFTLFGEDQIPWVLENDQVVHDWDRIRASIAFQQQLYDAGVADKDFVTDKNGEKQKQTWISGKLGIYGSNGADVGSYEALKQNVPDAEVIAIALPTTEFGSYSPTLSSPVQMTGMVNAAAKDPEAVMSMIDFMVSDEYTNTIQNGIEGVNYELTPDGRAKAIDPEKNKTELEYNRDMSMLTPLIGKNYGLKNKVDPTPAEQDYIKIYDEAVKAYMDPSRPMVGITQRAYLPLLPQNLATLNTNANKTILDMAMQTIVGGGGPAAVDQFIADAQAIWDKAGGAQVDEFYANWYAEHKDDAILMDDIYEMGEQMKQDE</sequence>
<accession>A0ACC6PDR4</accession>
<dbReference type="EMBL" id="JBBKAR010000037">
    <property type="protein sequence ID" value="MEJ8305048.1"/>
    <property type="molecule type" value="Genomic_DNA"/>
</dbReference>
<name>A0ACC6PDR4_9BACL</name>
<comment type="caution">
    <text evidence="1">The sequence shown here is derived from an EMBL/GenBank/DDBJ whole genome shotgun (WGS) entry which is preliminary data.</text>
</comment>
<proteinExistence type="predicted"/>
<reference evidence="1" key="1">
    <citation type="submission" date="2024-03" db="EMBL/GenBank/DDBJ databases">
        <title>Whole genome sequecning of epiphytes from Marcgravia umbellata leaves.</title>
        <authorList>
            <person name="Kumar G."/>
            <person name="Savka M.A."/>
        </authorList>
    </citation>
    <scope>NUCLEOTIDE SEQUENCE</scope>
    <source>
        <strain evidence="1">RIT_BL5</strain>
    </source>
</reference>
<gene>
    <name evidence="1" type="ORF">WKI47_14170</name>
</gene>
<evidence type="ECO:0000313" key="1">
    <source>
        <dbReference type="EMBL" id="MEJ8305048.1"/>
    </source>
</evidence>
<evidence type="ECO:0000313" key="2">
    <source>
        <dbReference type="Proteomes" id="UP001380953"/>
    </source>
</evidence>
<organism evidence="1 2">
    <name type="scientific">Saccharibacillus sacchari</name>
    <dbReference type="NCBI Taxonomy" id="456493"/>
    <lineage>
        <taxon>Bacteria</taxon>
        <taxon>Bacillati</taxon>
        <taxon>Bacillota</taxon>
        <taxon>Bacilli</taxon>
        <taxon>Bacillales</taxon>
        <taxon>Paenibacillaceae</taxon>
        <taxon>Saccharibacillus</taxon>
    </lineage>
</organism>
<dbReference type="Proteomes" id="UP001380953">
    <property type="component" value="Unassembled WGS sequence"/>
</dbReference>